<sequence>MFVSRSSVMYSYIVSFISGGLGDFYYRACLFSLLIGFLCLRFPYIYGMGGFGLFLVWFIAPLFLSLFLSRMVDAGPSSFFCEFVPLGTPLWIAPFICLAETLSYLVRPVVLMIRPFVNLTIGALGGAAVGSACLKFGIWVLVFLVVLFFYEVFVALVHWFIVCNILSFSESH</sequence>
<evidence type="ECO:0000256" key="10">
    <source>
        <dbReference type="ARBA" id="ARBA00023310"/>
    </source>
</evidence>
<dbReference type="SUPFAM" id="SSF81336">
    <property type="entry name" value="F1F0 ATP synthase subunit A"/>
    <property type="match status" value="1"/>
</dbReference>
<accession>A0A2S1YEH7</accession>
<evidence type="ECO:0000313" key="12">
    <source>
        <dbReference type="EMBL" id="AWK02431.1"/>
    </source>
</evidence>
<geneLocation type="mitochondrion" evidence="12"/>
<keyword evidence="5 11" id="KW-0812">Transmembrane</keyword>
<evidence type="ECO:0000256" key="6">
    <source>
        <dbReference type="ARBA" id="ARBA00022781"/>
    </source>
</evidence>
<protein>
    <submittedName>
        <fullName evidence="12">ATP synthase F0 subunit 6</fullName>
    </submittedName>
</protein>
<comment type="subcellular location">
    <subcellularLocation>
        <location evidence="1">Membrane</location>
        <topology evidence="1">Multi-pass membrane protein</topology>
    </subcellularLocation>
</comment>
<proteinExistence type="inferred from homology"/>
<keyword evidence="3" id="KW-0813">Transport</keyword>
<keyword evidence="8" id="KW-0406">Ion transport</keyword>
<keyword evidence="7 11" id="KW-1133">Transmembrane helix</keyword>
<feature type="transmembrane region" description="Helical" evidence="11">
    <location>
        <begin position="51"/>
        <end position="68"/>
    </location>
</feature>
<evidence type="ECO:0000256" key="8">
    <source>
        <dbReference type="ARBA" id="ARBA00023065"/>
    </source>
</evidence>
<reference evidence="12" key="1">
    <citation type="submission" date="2018-01" db="EMBL/GenBank/DDBJ databases">
        <title>Molecular characterization of complete mitochondrial genome of Acanthoparyphium sp. from Kuwait Bay.</title>
        <authorList>
            <person name="Al-Kandari W.Y."/>
            <person name="Alnaqeeb M."/>
            <person name="Al-Bustan S.A."/>
        </authorList>
    </citation>
    <scope>NUCLEOTIDE SEQUENCE</scope>
</reference>
<keyword evidence="10" id="KW-0066">ATP synthesis</keyword>
<feature type="transmembrane region" description="Helical" evidence="11">
    <location>
        <begin position="113"/>
        <end position="132"/>
    </location>
</feature>
<evidence type="ECO:0000256" key="7">
    <source>
        <dbReference type="ARBA" id="ARBA00022989"/>
    </source>
</evidence>
<name>A0A2S1YEH7_9TREM</name>
<dbReference type="InterPro" id="IPR035908">
    <property type="entry name" value="F0_ATP_A_sf"/>
</dbReference>
<evidence type="ECO:0000256" key="3">
    <source>
        <dbReference type="ARBA" id="ARBA00022448"/>
    </source>
</evidence>
<evidence type="ECO:0000256" key="9">
    <source>
        <dbReference type="ARBA" id="ARBA00023136"/>
    </source>
</evidence>
<keyword evidence="12" id="KW-0496">Mitochondrion</keyword>
<dbReference type="EMBL" id="MG792058">
    <property type="protein sequence ID" value="AWK02431.1"/>
    <property type="molecule type" value="Genomic_DNA"/>
</dbReference>
<keyword evidence="6" id="KW-0375">Hydrogen ion transport</keyword>
<organism evidence="12">
    <name type="scientific">Acanthoparyphium sp. WAK-2018</name>
    <dbReference type="NCBI Taxonomy" id="2185117"/>
    <lineage>
        <taxon>Eukaryota</taxon>
        <taxon>Metazoa</taxon>
        <taxon>Spiralia</taxon>
        <taxon>Lophotrochozoa</taxon>
        <taxon>Platyhelminthes</taxon>
        <taxon>Trematoda</taxon>
        <taxon>Digenea</taxon>
        <taxon>Plagiorchiida</taxon>
        <taxon>Echinostomata</taxon>
        <taxon>Echinostomatoidea</taxon>
        <taxon>Himasthlidae</taxon>
        <taxon>Acanthoparyphium</taxon>
    </lineage>
</organism>
<dbReference type="GO" id="GO:0045259">
    <property type="term" value="C:proton-transporting ATP synthase complex"/>
    <property type="evidence" value="ECO:0007669"/>
    <property type="project" value="UniProtKB-KW"/>
</dbReference>
<dbReference type="AlphaFoldDB" id="A0A2S1YEH7"/>
<dbReference type="GO" id="GO:0006754">
    <property type="term" value="P:ATP biosynthetic process"/>
    <property type="evidence" value="ECO:0007669"/>
    <property type="project" value="UniProtKB-KW"/>
</dbReference>
<evidence type="ECO:0000256" key="1">
    <source>
        <dbReference type="ARBA" id="ARBA00004141"/>
    </source>
</evidence>
<dbReference type="GO" id="GO:1902600">
    <property type="term" value="P:proton transmembrane transport"/>
    <property type="evidence" value="ECO:0007669"/>
    <property type="project" value="UniProtKB-KW"/>
</dbReference>
<evidence type="ECO:0000256" key="4">
    <source>
        <dbReference type="ARBA" id="ARBA00022547"/>
    </source>
</evidence>
<evidence type="ECO:0000256" key="5">
    <source>
        <dbReference type="ARBA" id="ARBA00022692"/>
    </source>
</evidence>
<comment type="similarity">
    <text evidence="2">Belongs to the ATPase A chain family.</text>
</comment>
<keyword evidence="4" id="KW-0138">CF(0)</keyword>
<dbReference type="Gene3D" id="1.20.120.220">
    <property type="entry name" value="ATP synthase, F0 complex, subunit A"/>
    <property type="match status" value="1"/>
</dbReference>
<keyword evidence="9 11" id="KW-0472">Membrane</keyword>
<feature type="transmembrane region" description="Helical" evidence="11">
    <location>
        <begin position="24"/>
        <end position="44"/>
    </location>
</feature>
<evidence type="ECO:0000256" key="11">
    <source>
        <dbReference type="SAM" id="Phobius"/>
    </source>
</evidence>
<feature type="transmembrane region" description="Helical" evidence="11">
    <location>
        <begin position="138"/>
        <end position="166"/>
    </location>
</feature>
<evidence type="ECO:0000256" key="2">
    <source>
        <dbReference type="ARBA" id="ARBA00006810"/>
    </source>
</evidence>